<gene>
    <name evidence="3" type="ORF">NN4_49240</name>
</gene>
<proteinExistence type="predicted"/>
<dbReference type="Proteomes" id="UP000321424">
    <property type="component" value="Unassembled WGS sequence"/>
</dbReference>
<dbReference type="AlphaFoldDB" id="A0A511MIC8"/>
<keyword evidence="2" id="KW-0472">Membrane</keyword>
<feature type="region of interest" description="Disordered" evidence="1">
    <location>
        <begin position="686"/>
        <end position="710"/>
    </location>
</feature>
<feature type="transmembrane region" description="Helical" evidence="2">
    <location>
        <begin position="383"/>
        <end position="401"/>
    </location>
</feature>
<evidence type="ECO:0000313" key="4">
    <source>
        <dbReference type="Proteomes" id="UP000321424"/>
    </source>
</evidence>
<feature type="transmembrane region" description="Helical" evidence="2">
    <location>
        <begin position="53"/>
        <end position="74"/>
    </location>
</feature>
<feature type="compositionally biased region" description="Polar residues" evidence="1">
    <location>
        <begin position="700"/>
        <end position="710"/>
    </location>
</feature>
<feature type="transmembrane region" description="Helical" evidence="2">
    <location>
        <begin position="408"/>
        <end position="429"/>
    </location>
</feature>
<keyword evidence="2" id="KW-1133">Transmembrane helix</keyword>
<feature type="transmembrane region" description="Helical" evidence="2">
    <location>
        <begin position="484"/>
        <end position="503"/>
    </location>
</feature>
<sequence length="710" mass="75417">MIAGGYSGYLLLLAARVHTEAAYMQPWWPPTALVLTFGPAGVLAWMSWRGSLAAVRAAAATVAVAYLLATLLWWPAWTGSALPHSVWLSFFPGLAAMAAVLAWSARIAIAHLVIAVTASQLINQNRSPDANFAFLPEWVYSFGFSLVFVAALVVGLAAARELDDTRAVAEQQAAIAGAAQARAERHRRYTGVVHDWVLSTLLTAARHPDLPALRAQALTALRKIAALGVNPAGTKLDAAATLRLLHDGIPESQPVCVNDTSTPNAVYDYDVLTTFTAALGEAVRNSRHHAPGAQCDIIIRLTDNRITATVTDDGPGFDPTAVAPDRHGVAGTIHALDHVPGGRSAVDTSPGAGVRVQLSWTEPTPSKVELPDAGAFFGLRTPAAWIVGGLYFSAIVALASMSNHGSPWAPTILALALNAAAIIIVLGVSGDPLPWPATLVIAASGPVGAIIVLLGPNNFDSMEQLWPGSATAAIYTFVMMRGRLVTAWAAQGAIVACCAVWAVQHQISAPIAVIGRIADFAPLLAATYFSVTFRPTLTEIHRARDRAIHMRKVAAAAHTAAEVSQTQLHRLQETVCPQLTRISRPPPLSAREQHACSVAEQRLRSSLRGANLTSRDFDAAADAARERGVEVLLYDDRGTENLLPQDIDNQLLTWLANDINTTPDGRITIRLVPPGRDHLATVVATTAAHHSRKTYGPEGETTTRQPSTAS</sequence>
<evidence type="ECO:0000256" key="2">
    <source>
        <dbReference type="SAM" id="Phobius"/>
    </source>
</evidence>
<accession>A0A511MIC8</accession>
<evidence type="ECO:0000256" key="1">
    <source>
        <dbReference type="SAM" id="MobiDB-lite"/>
    </source>
</evidence>
<feature type="transmembrane region" description="Helical" evidence="2">
    <location>
        <begin position="138"/>
        <end position="159"/>
    </location>
</feature>
<name>A0A511MIC8_9NOCA</name>
<dbReference type="InterPro" id="IPR036890">
    <property type="entry name" value="HATPase_C_sf"/>
</dbReference>
<feature type="transmembrane region" description="Helical" evidence="2">
    <location>
        <begin position="94"/>
        <end position="117"/>
    </location>
</feature>
<evidence type="ECO:0008006" key="5">
    <source>
        <dbReference type="Google" id="ProtNLM"/>
    </source>
</evidence>
<dbReference type="SUPFAM" id="SSF55874">
    <property type="entry name" value="ATPase domain of HSP90 chaperone/DNA topoisomerase II/histidine kinase"/>
    <property type="match status" value="1"/>
</dbReference>
<feature type="transmembrane region" description="Helical" evidence="2">
    <location>
        <begin position="435"/>
        <end position="455"/>
    </location>
</feature>
<dbReference type="Gene3D" id="3.30.565.10">
    <property type="entry name" value="Histidine kinase-like ATPase, C-terminal domain"/>
    <property type="match status" value="1"/>
</dbReference>
<keyword evidence="4" id="KW-1185">Reference proteome</keyword>
<keyword evidence="2" id="KW-0812">Transmembrane</keyword>
<reference evidence="3 4" key="1">
    <citation type="submission" date="2019-07" db="EMBL/GenBank/DDBJ databases">
        <title>Whole genome shotgun sequence of Nocardia ninae NBRC 108245.</title>
        <authorList>
            <person name="Hosoyama A."/>
            <person name="Uohara A."/>
            <person name="Ohji S."/>
            <person name="Ichikawa N."/>
        </authorList>
    </citation>
    <scope>NUCLEOTIDE SEQUENCE [LARGE SCALE GENOMIC DNA]</scope>
    <source>
        <strain evidence="3 4">NBRC 108245</strain>
    </source>
</reference>
<feature type="transmembrane region" description="Helical" evidence="2">
    <location>
        <begin position="27"/>
        <end position="46"/>
    </location>
</feature>
<dbReference type="EMBL" id="BJXA01000036">
    <property type="protein sequence ID" value="GEM40405.1"/>
    <property type="molecule type" value="Genomic_DNA"/>
</dbReference>
<comment type="caution">
    <text evidence="3">The sequence shown here is derived from an EMBL/GenBank/DDBJ whole genome shotgun (WGS) entry which is preliminary data.</text>
</comment>
<organism evidence="3 4">
    <name type="scientific">Nocardia ninae NBRC 108245</name>
    <dbReference type="NCBI Taxonomy" id="1210091"/>
    <lineage>
        <taxon>Bacteria</taxon>
        <taxon>Bacillati</taxon>
        <taxon>Actinomycetota</taxon>
        <taxon>Actinomycetes</taxon>
        <taxon>Mycobacteriales</taxon>
        <taxon>Nocardiaceae</taxon>
        <taxon>Nocardia</taxon>
    </lineage>
</organism>
<evidence type="ECO:0000313" key="3">
    <source>
        <dbReference type="EMBL" id="GEM40405.1"/>
    </source>
</evidence>
<protein>
    <recommendedName>
        <fullName evidence="5">Histidine kinase/HSP90-like ATPase domain-containing protein</fullName>
    </recommendedName>
</protein>